<comment type="subcellular location">
    <subcellularLocation>
        <location evidence="1">Nucleus</location>
    </subcellularLocation>
</comment>
<dbReference type="OrthoDB" id="60033at2759"/>
<feature type="region of interest" description="Disordered" evidence="5">
    <location>
        <begin position="172"/>
        <end position="248"/>
    </location>
</feature>
<accession>A0A1G4JPB4</accession>
<evidence type="ECO:0000313" key="8">
    <source>
        <dbReference type="Proteomes" id="UP000189911"/>
    </source>
</evidence>
<dbReference type="PANTHER" id="PTHR10015:SF409">
    <property type="entry name" value="PROTEIN MGA1"/>
    <property type="match status" value="1"/>
</dbReference>
<feature type="compositionally biased region" description="Polar residues" evidence="5">
    <location>
        <begin position="172"/>
        <end position="193"/>
    </location>
</feature>
<feature type="compositionally biased region" description="Polar residues" evidence="5">
    <location>
        <begin position="229"/>
        <end position="239"/>
    </location>
</feature>
<evidence type="ECO:0000313" key="7">
    <source>
        <dbReference type="EMBL" id="SCU92419.1"/>
    </source>
</evidence>
<dbReference type="AlphaFoldDB" id="A0A1G4JPB4"/>
<dbReference type="GO" id="GO:0003700">
    <property type="term" value="F:DNA-binding transcription factor activity"/>
    <property type="evidence" value="ECO:0007669"/>
    <property type="project" value="InterPro"/>
</dbReference>
<keyword evidence="8" id="KW-1185">Reference proteome</keyword>
<dbReference type="Pfam" id="PF00447">
    <property type="entry name" value="HSF_DNA-bind"/>
    <property type="match status" value="1"/>
</dbReference>
<dbReference type="GO" id="GO:0005634">
    <property type="term" value="C:nucleus"/>
    <property type="evidence" value="ECO:0007669"/>
    <property type="project" value="UniProtKB-SubCell"/>
</dbReference>
<feature type="region of interest" description="Disordered" evidence="5">
    <location>
        <begin position="372"/>
        <end position="396"/>
    </location>
</feature>
<evidence type="ECO:0000256" key="3">
    <source>
        <dbReference type="ARBA" id="ARBA00023242"/>
    </source>
</evidence>
<name>A0A1G4JPB4_9SACH</name>
<proteinExistence type="inferred from homology"/>
<keyword evidence="3" id="KW-0539">Nucleus</keyword>
<dbReference type="InterPro" id="IPR036390">
    <property type="entry name" value="WH_DNA-bd_sf"/>
</dbReference>
<evidence type="ECO:0000256" key="2">
    <source>
        <dbReference type="ARBA" id="ARBA00023125"/>
    </source>
</evidence>
<dbReference type="InterPro" id="IPR036388">
    <property type="entry name" value="WH-like_DNA-bd_sf"/>
</dbReference>
<dbReference type="PROSITE" id="PS00434">
    <property type="entry name" value="HSF_DOMAIN"/>
    <property type="match status" value="1"/>
</dbReference>
<dbReference type="GO" id="GO:0043565">
    <property type="term" value="F:sequence-specific DNA binding"/>
    <property type="evidence" value="ECO:0007669"/>
    <property type="project" value="InterPro"/>
</dbReference>
<feature type="compositionally biased region" description="Polar residues" evidence="5">
    <location>
        <begin position="372"/>
        <end position="383"/>
    </location>
</feature>
<reference evidence="8" key="1">
    <citation type="submission" date="2016-03" db="EMBL/GenBank/DDBJ databases">
        <authorList>
            <person name="Devillers Hugo."/>
        </authorList>
    </citation>
    <scope>NUCLEOTIDE SEQUENCE [LARGE SCALE GENOMIC DNA]</scope>
</reference>
<dbReference type="Proteomes" id="UP000189911">
    <property type="component" value="Chromosome E"/>
</dbReference>
<dbReference type="EMBL" id="LT598451">
    <property type="protein sequence ID" value="SCU92419.1"/>
    <property type="molecule type" value="Genomic_DNA"/>
</dbReference>
<gene>
    <name evidence="7" type="ORF">LANO_0E00782G</name>
</gene>
<protein>
    <submittedName>
        <fullName evidence="7">LANO_0E00782g1_1</fullName>
    </submittedName>
</protein>
<evidence type="ECO:0000259" key="6">
    <source>
        <dbReference type="PROSITE" id="PS00434"/>
    </source>
</evidence>
<dbReference type="PANTHER" id="PTHR10015">
    <property type="entry name" value="HEAT SHOCK TRANSCRIPTION FACTOR"/>
    <property type="match status" value="1"/>
</dbReference>
<evidence type="ECO:0000256" key="5">
    <source>
        <dbReference type="SAM" id="MobiDB-lite"/>
    </source>
</evidence>
<feature type="domain" description="HSF-type DNA-binding" evidence="6">
    <location>
        <begin position="66"/>
        <end position="90"/>
    </location>
</feature>
<organism evidence="7 8">
    <name type="scientific">Lachancea nothofagi CBS 11611</name>
    <dbReference type="NCBI Taxonomy" id="1266666"/>
    <lineage>
        <taxon>Eukaryota</taxon>
        <taxon>Fungi</taxon>
        <taxon>Dikarya</taxon>
        <taxon>Ascomycota</taxon>
        <taxon>Saccharomycotina</taxon>
        <taxon>Saccharomycetes</taxon>
        <taxon>Saccharomycetales</taxon>
        <taxon>Saccharomycetaceae</taxon>
        <taxon>Lachancea</taxon>
    </lineage>
</organism>
<dbReference type="SUPFAM" id="SSF46785">
    <property type="entry name" value="Winged helix' DNA-binding domain"/>
    <property type="match status" value="1"/>
</dbReference>
<comment type="similarity">
    <text evidence="4">Belongs to the HSF family.</text>
</comment>
<evidence type="ECO:0000256" key="4">
    <source>
        <dbReference type="RuleBase" id="RU004020"/>
    </source>
</evidence>
<sequence length="396" mass="43337">MQSKTFIHQLHAILQRPDLERWIHWTDLESGVDPSSHRNGRVDPASSNPAAFALRPHDPGFSSNVLRRFFKHGNVSSFVRQLHMYGFHKMSTTPPPSAPLAAEDPTALVSKAEKSSIVWNFAHPSGSFCRNSSMLELNRIQRKSGGVGKNGKRKNVLSPVCINYVDSTSNTVINPTNTSNVNSAPITRTASSLSEHHHQSPLPSLKPLNIPIPDENPRSPPSPHDTASRKNSQASTDSVPQLPMSFPGAILPTTTSNLNLQHFQSNINLIQRSMITILDLLQQIPTATPTESENISATLQALRNEIITADTKWTHLRYPMLSAHSSFSSAGSSISQPYAPCGSRFPSLSTQKNSVFSNPRFSNVSNVRSSATSYCGSTSQPGSMDNWGPGHIHKKK</sequence>
<evidence type="ECO:0000256" key="1">
    <source>
        <dbReference type="ARBA" id="ARBA00004123"/>
    </source>
</evidence>
<feature type="region of interest" description="Disordered" evidence="5">
    <location>
        <begin position="31"/>
        <end position="50"/>
    </location>
</feature>
<dbReference type="SMART" id="SM00415">
    <property type="entry name" value="HSF"/>
    <property type="match status" value="1"/>
</dbReference>
<keyword evidence="2" id="KW-0238">DNA-binding</keyword>
<dbReference type="Gene3D" id="1.10.10.10">
    <property type="entry name" value="Winged helix-like DNA-binding domain superfamily/Winged helix DNA-binding domain"/>
    <property type="match status" value="1"/>
</dbReference>
<dbReference type="InterPro" id="IPR000232">
    <property type="entry name" value="HSF_DNA-bd"/>
</dbReference>